<sequence length="144" mass="16666">MNKLIFLVLLSTAALGAEDFQIPMQRALEFNRWYIKKVNNDRYPIQQGNEIDKFVTTSTMKKLRHADDPRYADAEFYEADFFIKSQYIGEDWAENVAIDSYDSDPVCVNVNITFGKKTQHTVIDCMVKEDGLWKIQSVAARDNN</sequence>
<proteinExistence type="predicted"/>
<dbReference type="AlphaFoldDB" id="A0A0F1BEM7"/>
<feature type="signal peptide" evidence="1">
    <location>
        <begin position="1"/>
        <end position="16"/>
    </location>
</feature>
<evidence type="ECO:0000313" key="3">
    <source>
        <dbReference type="EMBL" id="KJN32662.1"/>
    </source>
</evidence>
<gene>
    <name evidence="3" type="ORF">SS37_01260</name>
</gene>
<dbReference type="EMBL" id="JZYX01000002">
    <property type="protein sequence ID" value="KJN32662.1"/>
    <property type="molecule type" value="Genomic_DNA"/>
</dbReference>
<dbReference type="InterPro" id="IPR024289">
    <property type="entry name" value="DUF3828"/>
</dbReference>
<evidence type="ECO:0000256" key="1">
    <source>
        <dbReference type="SAM" id="SignalP"/>
    </source>
</evidence>
<feature type="domain" description="DUF3828" evidence="2">
    <location>
        <begin position="25"/>
        <end position="140"/>
    </location>
</feature>
<dbReference type="RefSeq" id="WP_045284463.1">
    <property type="nucleotide sequence ID" value="NZ_JZYX01000002.1"/>
</dbReference>
<evidence type="ECO:0000313" key="4">
    <source>
        <dbReference type="Proteomes" id="UP000033352"/>
    </source>
</evidence>
<protein>
    <recommendedName>
        <fullName evidence="2">DUF3828 domain-containing protein</fullName>
    </recommendedName>
</protein>
<dbReference type="Pfam" id="PF12883">
    <property type="entry name" value="DUF3828"/>
    <property type="match status" value="1"/>
</dbReference>
<accession>A0A0F1BEM7</accession>
<reference evidence="3 4" key="1">
    <citation type="submission" date="2015-03" db="EMBL/GenBank/DDBJ databases">
        <authorList>
            <person name="McCorrison J."/>
            <person name="Sanka R."/>
            <person name="Adams M."/>
            <person name="Brinkac L."/>
            <person name="Nierman W."/>
            <person name="Sutton G."/>
            <person name="Nelson K."/>
            <person name="Kiedrowski L."/>
            <person name="Guerrero D."/>
            <person name="Bonomo R."/>
        </authorList>
    </citation>
    <scope>NUCLEOTIDE SEQUENCE [LARGE SCALE GENOMIC DNA]</scope>
    <source>
        <strain evidence="3 4">35699</strain>
    </source>
</reference>
<dbReference type="Gene3D" id="3.10.450.50">
    <property type="match status" value="1"/>
</dbReference>
<dbReference type="OrthoDB" id="6563680at2"/>
<evidence type="ECO:0000259" key="2">
    <source>
        <dbReference type="Pfam" id="PF12883"/>
    </source>
</evidence>
<keyword evidence="1" id="KW-0732">Signal</keyword>
<comment type="caution">
    <text evidence="3">The sequence shown here is derived from an EMBL/GenBank/DDBJ whole genome shotgun (WGS) entry which is preliminary data.</text>
</comment>
<dbReference type="PATRIC" id="fig|1619248.3.peg.1385"/>
<name>A0A0F1BEM7_9ENTR</name>
<dbReference type="Proteomes" id="UP000033352">
    <property type="component" value="Unassembled WGS sequence"/>
</dbReference>
<feature type="chain" id="PRO_5002449200" description="DUF3828 domain-containing protein" evidence="1">
    <location>
        <begin position="17"/>
        <end position="144"/>
    </location>
</feature>
<organism evidence="3 4">
    <name type="scientific">Enterobacter sichuanensis</name>
    <dbReference type="NCBI Taxonomy" id="2071710"/>
    <lineage>
        <taxon>Bacteria</taxon>
        <taxon>Pseudomonadati</taxon>
        <taxon>Pseudomonadota</taxon>
        <taxon>Gammaproteobacteria</taxon>
        <taxon>Enterobacterales</taxon>
        <taxon>Enterobacteriaceae</taxon>
        <taxon>Enterobacter</taxon>
        <taxon>Enterobacter cloacae complex</taxon>
    </lineage>
</organism>